<protein>
    <submittedName>
        <fullName evidence="1">Uncharacterized protein</fullName>
    </submittedName>
</protein>
<gene>
    <name evidence="1" type="ORF">C9383_03185</name>
</gene>
<reference evidence="1 2" key="1">
    <citation type="submission" date="2018-03" db="EMBL/GenBank/DDBJ databases">
        <title>Draft genome sequence of the type strain of Pseudomonas palleroniana LMG 23076, isolated from rice in Cameroon.</title>
        <authorList>
            <person name="Tambong J.T."/>
        </authorList>
    </citation>
    <scope>NUCLEOTIDE SEQUENCE [LARGE SCALE GENOMIC DNA]</scope>
    <source>
        <strain evidence="1 2">LMG 23076</strain>
    </source>
</reference>
<dbReference type="AlphaFoldDB" id="A0A2T4G6F8"/>
<name>A0A2T4G6F8_9PSED</name>
<evidence type="ECO:0000313" key="1">
    <source>
        <dbReference type="EMBL" id="PTC31246.1"/>
    </source>
</evidence>
<sequence>MRVLAMNYLDLCPELERHGPFFRVRLDPDLLATFLSRFDATLVTVELCHQFAVRCVRATVDAGAASERFLPVSLRQLSTADIRQIGYLFGQVSREQQGGTVQIYSSAVSAAHDDLLCSVTVMALRAMNEQRAAT</sequence>
<organism evidence="1 2">
    <name type="scientific">Pseudomonas palleroniana</name>
    <dbReference type="NCBI Taxonomy" id="191390"/>
    <lineage>
        <taxon>Bacteria</taxon>
        <taxon>Pseudomonadati</taxon>
        <taxon>Pseudomonadota</taxon>
        <taxon>Gammaproteobacteria</taxon>
        <taxon>Pseudomonadales</taxon>
        <taxon>Pseudomonadaceae</taxon>
        <taxon>Pseudomonas</taxon>
    </lineage>
</organism>
<comment type="caution">
    <text evidence="1">The sequence shown here is derived from an EMBL/GenBank/DDBJ whole genome shotgun (WGS) entry which is preliminary data.</text>
</comment>
<dbReference type="EMBL" id="PYWX01000011">
    <property type="protein sequence ID" value="PTC31246.1"/>
    <property type="molecule type" value="Genomic_DNA"/>
</dbReference>
<proteinExistence type="predicted"/>
<keyword evidence="2" id="KW-1185">Reference proteome</keyword>
<dbReference type="Proteomes" id="UP000240476">
    <property type="component" value="Unassembled WGS sequence"/>
</dbReference>
<accession>A0A2T4G6F8</accession>
<evidence type="ECO:0000313" key="2">
    <source>
        <dbReference type="Proteomes" id="UP000240476"/>
    </source>
</evidence>